<comment type="caution">
    <text evidence="2">The sequence shown here is derived from an EMBL/GenBank/DDBJ whole genome shotgun (WGS) entry which is preliminary data.</text>
</comment>
<evidence type="ECO:0000256" key="1">
    <source>
        <dbReference type="SAM" id="Phobius"/>
    </source>
</evidence>
<organism evidence="2 3">
    <name type="scientific">Ornatilinea apprima</name>
    <dbReference type="NCBI Taxonomy" id="1134406"/>
    <lineage>
        <taxon>Bacteria</taxon>
        <taxon>Bacillati</taxon>
        <taxon>Chloroflexota</taxon>
        <taxon>Anaerolineae</taxon>
        <taxon>Anaerolineales</taxon>
        <taxon>Anaerolineaceae</taxon>
        <taxon>Ornatilinea</taxon>
    </lineage>
</organism>
<dbReference type="OrthoDB" id="2914066at2"/>
<sequence length="135" mass="15414">MIDTIVRSFLGKWGSAALDFYLANSAWINLIILFYALALIWSQRTYKQILTQIILDLVKDFGPEVADKKPEALAKILKKRKFSWESLAALNRFPLVAPPRSYWFHTKNEKSLQSLFSPEKLAKAVAEQLQSAKGK</sequence>
<accession>A0A0P6XMU2</accession>
<dbReference type="AlphaFoldDB" id="A0A0P6XMU2"/>
<gene>
    <name evidence="2" type="ORF">ADN00_11315</name>
</gene>
<dbReference type="STRING" id="1134406.ADN00_11315"/>
<evidence type="ECO:0000313" key="2">
    <source>
        <dbReference type="EMBL" id="KPL76544.1"/>
    </source>
</evidence>
<proteinExistence type="predicted"/>
<feature type="transmembrane region" description="Helical" evidence="1">
    <location>
        <begin position="20"/>
        <end position="41"/>
    </location>
</feature>
<dbReference type="RefSeq" id="WP_075063123.1">
    <property type="nucleotide sequence ID" value="NZ_LGCL01000025.1"/>
</dbReference>
<protein>
    <submittedName>
        <fullName evidence="2">Uncharacterized protein</fullName>
    </submittedName>
</protein>
<keyword evidence="1" id="KW-0812">Transmembrane</keyword>
<keyword evidence="1" id="KW-1133">Transmembrane helix</keyword>
<keyword evidence="3" id="KW-1185">Reference proteome</keyword>
<reference evidence="2 3" key="1">
    <citation type="submission" date="2015-07" db="EMBL/GenBank/DDBJ databases">
        <title>Genome sequence of Ornatilinea apprima DSM 23815.</title>
        <authorList>
            <person name="Hemp J."/>
            <person name="Ward L.M."/>
            <person name="Pace L.A."/>
            <person name="Fischer W.W."/>
        </authorList>
    </citation>
    <scope>NUCLEOTIDE SEQUENCE [LARGE SCALE GENOMIC DNA]</scope>
    <source>
        <strain evidence="2 3">P3M-1</strain>
    </source>
</reference>
<keyword evidence="1" id="KW-0472">Membrane</keyword>
<dbReference type="Proteomes" id="UP000050417">
    <property type="component" value="Unassembled WGS sequence"/>
</dbReference>
<dbReference type="EMBL" id="LGCL01000025">
    <property type="protein sequence ID" value="KPL76544.1"/>
    <property type="molecule type" value="Genomic_DNA"/>
</dbReference>
<evidence type="ECO:0000313" key="3">
    <source>
        <dbReference type="Proteomes" id="UP000050417"/>
    </source>
</evidence>
<name>A0A0P6XMU2_9CHLR</name>